<dbReference type="Proteomes" id="UP000216147">
    <property type="component" value="Unassembled WGS sequence"/>
</dbReference>
<name>A0A258HFG5_9CAUL</name>
<protein>
    <submittedName>
        <fullName evidence="1">Uncharacterized protein</fullName>
    </submittedName>
</protein>
<evidence type="ECO:0000313" key="1">
    <source>
        <dbReference type="EMBL" id="OYX55499.1"/>
    </source>
</evidence>
<dbReference type="AlphaFoldDB" id="A0A258HFG5"/>
<comment type="caution">
    <text evidence="1">The sequence shown here is derived from an EMBL/GenBank/DDBJ whole genome shotgun (WGS) entry which is preliminary data.</text>
</comment>
<dbReference type="EMBL" id="NCEQ01000013">
    <property type="protein sequence ID" value="OYX55499.1"/>
    <property type="molecule type" value="Genomic_DNA"/>
</dbReference>
<evidence type="ECO:0000313" key="2">
    <source>
        <dbReference type="Proteomes" id="UP000216147"/>
    </source>
</evidence>
<reference evidence="1 2" key="1">
    <citation type="submission" date="2017-03" db="EMBL/GenBank/DDBJ databases">
        <title>Lifting the veil on microbial sulfur biogeochemistry in mining wastewaters.</title>
        <authorList>
            <person name="Kantor R.S."/>
            <person name="Colenbrander Nelson T."/>
            <person name="Marshall S."/>
            <person name="Bennett D."/>
            <person name="Apte S."/>
            <person name="Camacho D."/>
            <person name="Thomas B.C."/>
            <person name="Warren L.A."/>
            <person name="Banfield J.F."/>
        </authorList>
    </citation>
    <scope>NUCLEOTIDE SEQUENCE [LARGE SCALE GENOMIC DNA]</scope>
    <source>
        <strain evidence="1">32-68-21</strain>
    </source>
</reference>
<sequence>MAIHAATSAYLGWLAVALGKDGGGSRTVSAAPGDLVLGYATGYDSHDIAPFVRSLRAVFDGEVALVVDDRSDVIALLEEHGVHALPADMVEGWEPHAVIARFAAFDRYLADRPEVRNVLLTDVRDVLFQRPPFAPAPTGLEVFVEGDVLGDHAFNMKYLRALAGDRMAQDLASAPAICVGTVMGPRREVARFCRMVLMLAAIPRSEIGGAFGTDQAACNIAVHMGLVEAEVRENFGRVATIGLTPGETLTFANGEVVNPDGSVSAIVHQHDRHPHLAEATRGRWGGGLEVRERVRPKGVAERGRRLRDSLMRRLPELR</sequence>
<proteinExistence type="predicted"/>
<organism evidence="1 2">
    <name type="scientific">Brevundimonas subvibrioides</name>
    <dbReference type="NCBI Taxonomy" id="74313"/>
    <lineage>
        <taxon>Bacteria</taxon>
        <taxon>Pseudomonadati</taxon>
        <taxon>Pseudomonadota</taxon>
        <taxon>Alphaproteobacteria</taxon>
        <taxon>Caulobacterales</taxon>
        <taxon>Caulobacteraceae</taxon>
        <taxon>Brevundimonas</taxon>
    </lineage>
</organism>
<accession>A0A258HFG5</accession>
<gene>
    <name evidence="1" type="ORF">B7Y86_12595</name>
</gene>